<proteinExistence type="predicted"/>
<keyword evidence="3" id="KW-1185">Reference proteome</keyword>
<name>A0A8X6JDQ6_9ARAC</name>
<accession>A0A8X6JDQ6</accession>
<evidence type="ECO:0000313" key="3">
    <source>
        <dbReference type="Proteomes" id="UP000886998"/>
    </source>
</evidence>
<dbReference type="AlphaFoldDB" id="A0A8X6JDQ6"/>
<protein>
    <submittedName>
        <fullName evidence="2">Uncharacterized protein</fullName>
    </submittedName>
</protein>
<evidence type="ECO:0000313" key="2">
    <source>
        <dbReference type="EMBL" id="GFS61759.1"/>
    </source>
</evidence>
<evidence type="ECO:0000256" key="1">
    <source>
        <dbReference type="SAM" id="MobiDB-lite"/>
    </source>
</evidence>
<comment type="caution">
    <text evidence="2">The sequence shown here is derived from an EMBL/GenBank/DDBJ whole genome shotgun (WGS) entry which is preliminary data.</text>
</comment>
<dbReference type="EMBL" id="BMAV01027722">
    <property type="protein sequence ID" value="GFS61759.1"/>
    <property type="molecule type" value="Genomic_DNA"/>
</dbReference>
<gene>
    <name evidence="2" type="ORF">TNIN_475741</name>
</gene>
<feature type="region of interest" description="Disordered" evidence="1">
    <location>
        <begin position="1"/>
        <end position="49"/>
    </location>
</feature>
<dbReference type="Proteomes" id="UP000886998">
    <property type="component" value="Unassembled WGS sequence"/>
</dbReference>
<reference evidence="2" key="1">
    <citation type="submission" date="2020-08" db="EMBL/GenBank/DDBJ databases">
        <title>Multicomponent nature underlies the extraordinary mechanical properties of spider dragline silk.</title>
        <authorList>
            <person name="Kono N."/>
            <person name="Nakamura H."/>
            <person name="Mori M."/>
            <person name="Yoshida Y."/>
            <person name="Ohtoshi R."/>
            <person name="Malay A.D."/>
            <person name="Moran D.A.P."/>
            <person name="Tomita M."/>
            <person name="Numata K."/>
            <person name="Arakawa K."/>
        </authorList>
    </citation>
    <scope>NUCLEOTIDE SEQUENCE</scope>
</reference>
<organism evidence="2 3">
    <name type="scientific">Trichonephila inaurata madagascariensis</name>
    <dbReference type="NCBI Taxonomy" id="2747483"/>
    <lineage>
        <taxon>Eukaryota</taxon>
        <taxon>Metazoa</taxon>
        <taxon>Ecdysozoa</taxon>
        <taxon>Arthropoda</taxon>
        <taxon>Chelicerata</taxon>
        <taxon>Arachnida</taxon>
        <taxon>Araneae</taxon>
        <taxon>Araneomorphae</taxon>
        <taxon>Entelegynae</taxon>
        <taxon>Araneoidea</taxon>
        <taxon>Nephilidae</taxon>
        <taxon>Trichonephila</taxon>
        <taxon>Trichonephila inaurata</taxon>
    </lineage>
</organism>
<sequence length="97" mass="10843">MMGPSKGKGVEGPGRRRGQNTRQVSSPRVPTGGPEEPRREPHNGGEWSHMSRGAVFCTERGREFLLCHEQKVVELTDGHVSRIVVEDSHFVHQIFKA</sequence>